<protein>
    <submittedName>
        <fullName evidence="2">Uncharacterized protein</fullName>
    </submittedName>
</protein>
<feature type="compositionally biased region" description="Basic and acidic residues" evidence="1">
    <location>
        <begin position="135"/>
        <end position="145"/>
    </location>
</feature>
<dbReference type="Proteomes" id="UP001177670">
    <property type="component" value="Unassembled WGS sequence"/>
</dbReference>
<accession>A0AA40KKT2</accession>
<gene>
    <name evidence="2" type="ORF">K0M31_007130</name>
</gene>
<evidence type="ECO:0000313" key="3">
    <source>
        <dbReference type="Proteomes" id="UP001177670"/>
    </source>
</evidence>
<dbReference type="EMBL" id="JAHYIQ010000019">
    <property type="protein sequence ID" value="KAK1124107.1"/>
    <property type="molecule type" value="Genomic_DNA"/>
</dbReference>
<organism evidence="2 3">
    <name type="scientific">Melipona bicolor</name>
    <dbReference type="NCBI Taxonomy" id="60889"/>
    <lineage>
        <taxon>Eukaryota</taxon>
        <taxon>Metazoa</taxon>
        <taxon>Ecdysozoa</taxon>
        <taxon>Arthropoda</taxon>
        <taxon>Hexapoda</taxon>
        <taxon>Insecta</taxon>
        <taxon>Pterygota</taxon>
        <taxon>Neoptera</taxon>
        <taxon>Endopterygota</taxon>
        <taxon>Hymenoptera</taxon>
        <taxon>Apocrita</taxon>
        <taxon>Aculeata</taxon>
        <taxon>Apoidea</taxon>
        <taxon>Anthophila</taxon>
        <taxon>Apidae</taxon>
        <taxon>Melipona</taxon>
    </lineage>
</organism>
<comment type="caution">
    <text evidence="2">The sequence shown here is derived from an EMBL/GenBank/DDBJ whole genome shotgun (WGS) entry which is preliminary data.</text>
</comment>
<keyword evidence="3" id="KW-1185">Reference proteome</keyword>
<sequence>MQTAGATELAKRINATQDAAKLEEENLHLRARLNELKERLENPKGVNEHKDKQDKDEINPELQPLKESTAPNAEQPSRMQAQSEWTKVVERKARRQTRKREAHGNAPFSLLHRPRKGQNQRRQVPLEEQQSLLQRPREVHLNIPK</sequence>
<reference evidence="2" key="1">
    <citation type="submission" date="2021-10" db="EMBL/GenBank/DDBJ databases">
        <title>Melipona bicolor Genome sequencing and assembly.</title>
        <authorList>
            <person name="Araujo N.S."/>
            <person name="Arias M.C."/>
        </authorList>
    </citation>
    <scope>NUCLEOTIDE SEQUENCE</scope>
    <source>
        <strain evidence="2">USP_2M_L1-L4_2017</strain>
        <tissue evidence="2">Whole body</tissue>
    </source>
</reference>
<feature type="compositionally biased region" description="Polar residues" evidence="1">
    <location>
        <begin position="69"/>
        <end position="85"/>
    </location>
</feature>
<feature type="compositionally biased region" description="Basic and acidic residues" evidence="1">
    <location>
        <begin position="34"/>
        <end position="58"/>
    </location>
</feature>
<proteinExistence type="predicted"/>
<feature type="region of interest" description="Disordered" evidence="1">
    <location>
        <begin position="34"/>
        <end position="145"/>
    </location>
</feature>
<dbReference type="AlphaFoldDB" id="A0AA40KKT2"/>
<evidence type="ECO:0000313" key="2">
    <source>
        <dbReference type="EMBL" id="KAK1124107.1"/>
    </source>
</evidence>
<name>A0AA40KKT2_9HYME</name>
<evidence type="ECO:0000256" key="1">
    <source>
        <dbReference type="SAM" id="MobiDB-lite"/>
    </source>
</evidence>
<feature type="compositionally biased region" description="Basic residues" evidence="1">
    <location>
        <begin position="92"/>
        <end position="101"/>
    </location>
</feature>